<accession>A0A7L2SDC9</accession>
<dbReference type="GO" id="GO:0003964">
    <property type="term" value="F:RNA-directed DNA polymerase activity"/>
    <property type="evidence" value="ECO:0007669"/>
    <property type="project" value="UniProtKB-KW"/>
</dbReference>
<evidence type="ECO:0000256" key="2">
    <source>
        <dbReference type="ARBA" id="ARBA00022695"/>
    </source>
</evidence>
<keyword evidence="2" id="KW-0548">Nucleotidyltransferase</keyword>
<dbReference type="InterPro" id="IPR043128">
    <property type="entry name" value="Rev_trsase/Diguanyl_cyclase"/>
</dbReference>
<feature type="non-terminal residue" evidence="8">
    <location>
        <position position="1"/>
    </location>
</feature>
<keyword evidence="6" id="KW-0695">RNA-directed DNA polymerase</keyword>
<dbReference type="Proteomes" id="UP000537747">
    <property type="component" value="Unassembled WGS sequence"/>
</dbReference>
<dbReference type="OrthoDB" id="9395730at2759"/>
<dbReference type="AlphaFoldDB" id="A0A7L2SDC9"/>
<name>A0A7L2SDC9_9PASS</name>
<keyword evidence="1" id="KW-0808">Transferase</keyword>
<dbReference type="EMBL" id="VYZQ01030967">
    <property type="protein sequence ID" value="NXS18423.1"/>
    <property type="molecule type" value="Genomic_DNA"/>
</dbReference>
<feature type="non-terminal residue" evidence="8">
    <location>
        <position position="99"/>
    </location>
</feature>
<evidence type="ECO:0000256" key="3">
    <source>
        <dbReference type="ARBA" id="ARBA00022722"/>
    </source>
</evidence>
<dbReference type="Gene3D" id="3.30.70.270">
    <property type="match status" value="1"/>
</dbReference>
<evidence type="ECO:0000313" key="9">
    <source>
        <dbReference type="Proteomes" id="UP000537747"/>
    </source>
</evidence>
<dbReference type="PANTHER" id="PTHR41694:SF3">
    <property type="entry name" value="RNA-DIRECTED DNA POLYMERASE-RELATED"/>
    <property type="match status" value="1"/>
</dbReference>
<dbReference type="SUPFAM" id="SSF56672">
    <property type="entry name" value="DNA/RNA polymerases"/>
    <property type="match status" value="1"/>
</dbReference>
<dbReference type="Pfam" id="PF06817">
    <property type="entry name" value="RVT_thumb"/>
    <property type="match status" value="1"/>
</dbReference>
<keyword evidence="4" id="KW-0255">Endonuclease</keyword>
<proteinExistence type="predicted"/>
<comment type="caution">
    <text evidence="8">The sequence shown here is derived from an EMBL/GenBank/DDBJ whole genome shotgun (WGS) entry which is preliminary data.</text>
</comment>
<keyword evidence="9" id="KW-1185">Reference proteome</keyword>
<evidence type="ECO:0000259" key="7">
    <source>
        <dbReference type="Pfam" id="PF06817"/>
    </source>
</evidence>
<keyword evidence="5" id="KW-0378">Hydrolase</keyword>
<evidence type="ECO:0000256" key="4">
    <source>
        <dbReference type="ARBA" id="ARBA00022759"/>
    </source>
</evidence>
<dbReference type="GO" id="GO:0004519">
    <property type="term" value="F:endonuclease activity"/>
    <property type="evidence" value="ECO:0007669"/>
    <property type="project" value="UniProtKB-KW"/>
</dbReference>
<evidence type="ECO:0000256" key="5">
    <source>
        <dbReference type="ARBA" id="ARBA00022801"/>
    </source>
</evidence>
<evidence type="ECO:0000256" key="1">
    <source>
        <dbReference type="ARBA" id="ARBA00022679"/>
    </source>
</evidence>
<evidence type="ECO:0000256" key="6">
    <source>
        <dbReference type="ARBA" id="ARBA00022918"/>
    </source>
</evidence>
<gene>
    <name evidence="8" type="primary">Ervk18_1</name>
    <name evidence="8" type="ORF">MYSCRO_R12037</name>
</gene>
<dbReference type="PANTHER" id="PTHR41694">
    <property type="entry name" value="ENDOGENOUS RETROVIRUS GROUP K MEMBER POL PROTEIN"/>
    <property type="match status" value="1"/>
</dbReference>
<keyword evidence="3" id="KW-0540">Nuclease</keyword>
<feature type="domain" description="Reverse transcriptase thumb" evidence="7">
    <location>
        <begin position="2"/>
        <end position="50"/>
    </location>
</feature>
<protein>
    <submittedName>
        <fullName evidence="8">POK18 protein</fullName>
    </submittedName>
</protein>
<evidence type="ECO:0000313" key="8">
    <source>
        <dbReference type="EMBL" id="NXS18423.1"/>
    </source>
</evidence>
<organism evidence="8 9">
    <name type="scientific">Mystacornis crossleyi</name>
    <dbReference type="NCBI Taxonomy" id="98133"/>
    <lineage>
        <taxon>Eukaryota</taxon>
        <taxon>Metazoa</taxon>
        <taxon>Chordata</taxon>
        <taxon>Craniata</taxon>
        <taxon>Vertebrata</taxon>
        <taxon>Euteleostomi</taxon>
        <taxon>Archelosauria</taxon>
        <taxon>Archosauria</taxon>
        <taxon>Dinosauria</taxon>
        <taxon>Saurischia</taxon>
        <taxon>Theropoda</taxon>
        <taxon>Coelurosauria</taxon>
        <taxon>Aves</taxon>
        <taxon>Neognathae</taxon>
        <taxon>Neoaves</taxon>
        <taxon>Telluraves</taxon>
        <taxon>Australaves</taxon>
        <taxon>Passeriformes</taxon>
        <taxon>Sylvioidea</taxon>
        <taxon>Timaliidae</taxon>
        <taxon>Mystacornis</taxon>
    </lineage>
</organism>
<dbReference type="GO" id="GO:0035613">
    <property type="term" value="F:RNA stem-loop binding"/>
    <property type="evidence" value="ECO:0007669"/>
    <property type="project" value="TreeGrafter"/>
</dbReference>
<sequence>AQKLVGTINWLRPFLGLTTAQLSPLFDILKGDPDLNPPRTLTPEAQRALDEVQQAVSTRQAHRIDPSVDTTVFITLPDLHATGIIGQWNDQWPDPLHIL</sequence>
<dbReference type="InterPro" id="IPR043502">
    <property type="entry name" value="DNA/RNA_pol_sf"/>
</dbReference>
<reference evidence="8 9" key="1">
    <citation type="submission" date="2019-09" db="EMBL/GenBank/DDBJ databases">
        <title>Bird 10,000 Genomes (B10K) Project - Family phase.</title>
        <authorList>
            <person name="Zhang G."/>
        </authorList>
    </citation>
    <scope>NUCLEOTIDE SEQUENCE [LARGE SCALE GENOMIC DNA]</scope>
    <source>
        <strain evidence="8">B10K-DU-002-82</strain>
    </source>
</reference>
<dbReference type="InterPro" id="IPR010661">
    <property type="entry name" value="RVT_thumb"/>
</dbReference>
<dbReference type="GO" id="GO:0016787">
    <property type="term" value="F:hydrolase activity"/>
    <property type="evidence" value="ECO:0007669"/>
    <property type="project" value="UniProtKB-KW"/>
</dbReference>